<keyword evidence="3" id="KW-1185">Reference proteome</keyword>
<feature type="transmembrane region" description="Helical" evidence="1">
    <location>
        <begin position="95"/>
        <end position="114"/>
    </location>
</feature>
<dbReference type="EMBL" id="LGTQ01000006">
    <property type="protein sequence ID" value="KPM48880.1"/>
    <property type="molecule type" value="Genomic_DNA"/>
</dbReference>
<evidence type="ECO:0000256" key="1">
    <source>
        <dbReference type="SAM" id="Phobius"/>
    </source>
</evidence>
<proteinExistence type="predicted"/>
<sequence>MKKLIIAALVSGLILFIWQFISFAIVNIHTDTQQYSPNQDKILEFLDENLEEGFYFLPNAAPGENEMEAMEEAMGKPWAQVYFHKEMTNTMGFNLIRGFLIDIIAGGLMAWILLKMGNPSFQTALFSSLAVGIIGYLNFPYLNSIWYETPTKMDLVDAVMSWGLVGLWLGWWLRK</sequence>
<comment type="caution">
    <text evidence="2">The sequence shown here is derived from an EMBL/GenBank/DDBJ whole genome shotgun (WGS) entry which is preliminary data.</text>
</comment>
<feature type="transmembrane region" description="Helical" evidence="1">
    <location>
        <begin position="121"/>
        <end position="143"/>
    </location>
</feature>
<name>A0A0P7C3I8_9BACT</name>
<gene>
    <name evidence="2" type="ORF">AFM12_09990</name>
</gene>
<keyword evidence="1" id="KW-0812">Transmembrane</keyword>
<accession>A0A0P7C3I8</accession>
<dbReference type="AlphaFoldDB" id="A0A0P7C3I8"/>
<feature type="transmembrane region" description="Helical" evidence="1">
    <location>
        <begin position="155"/>
        <end position="173"/>
    </location>
</feature>
<protein>
    <submittedName>
        <fullName evidence="2">Uncharacterized protein</fullName>
    </submittedName>
</protein>
<evidence type="ECO:0000313" key="3">
    <source>
        <dbReference type="Proteomes" id="UP000050454"/>
    </source>
</evidence>
<dbReference type="RefSeq" id="WP_055147435.1">
    <property type="nucleotide sequence ID" value="NZ_JXSZ01000006.1"/>
</dbReference>
<keyword evidence="1" id="KW-1133">Transmembrane helix</keyword>
<dbReference type="Proteomes" id="UP000050454">
    <property type="component" value="Unassembled WGS sequence"/>
</dbReference>
<reference evidence="2 3" key="1">
    <citation type="submission" date="2015-07" db="EMBL/GenBank/DDBJ databases">
        <title>The draft genome sequence of Leadbetterella sp. JN14-9.</title>
        <authorList>
            <person name="Liu Y."/>
            <person name="Du J."/>
            <person name="Shao Z."/>
        </authorList>
    </citation>
    <scope>NUCLEOTIDE SEQUENCE [LARGE SCALE GENOMIC DNA]</scope>
    <source>
        <strain evidence="2 3">JN14-9</strain>
    </source>
</reference>
<dbReference type="OrthoDB" id="663225at2"/>
<dbReference type="STRING" id="1605367.AFM12_09990"/>
<organism evidence="2 3">
    <name type="scientific">Jiulongibacter sediminis</name>
    <dbReference type="NCBI Taxonomy" id="1605367"/>
    <lineage>
        <taxon>Bacteria</taxon>
        <taxon>Pseudomonadati</taxon>
        <taxon>Bacteroidota</taxon>
        <taxon>Cytophagia</taxon>
        <taxon>Cytophagales</taxon>
        <taxon>Leadbetterellaceae</taxon>
        <taxon>Jiulongibacter</taxon>
    </lineage>
</organism>
<keyword evidence="1" id="KW-0472">Membrane</keyword>
<evidence type="ECO:0000313" key="2">
    <source>
        <dbReference type="EMBL" id="KPM48880.1"/>
    </source>
</evidence>